<accession>A0ABW5RJL2</accession>
<keyword evidence="2" id="KW-0238">DNA-binding</keyword>
<dbReference type="InterPro" id="IPR038056">
    <property type="entry name" value="YjbR-like_sf"/>
</dbReference>
<organism evidence="2 3">
    <name type="scientific">Gulosibacter bifidus</name>
    <dbReference type="NCBI Taxonomy" id="272239"/>
    <lineage>
        <taxon>Bacteria</taxon>
        <taxon>Bacillati</taxon>
        <taxon>Actinomycetota</taxon>
        <taxon>Actinomycetes</taxon>
        <taxon>Micrococcales</taxon>
        <taxon>Microbacteriaceae</taxon>
        <taxon>Gulosibacter</taxon>
    </lineage>
</organism>
<feature type="compositionally biased region" description="Basic and acidic residues" evidence="1">
    <location>
        <begin position="150"/>
        <end position="159"/>
    </location>
</feature>
<sequence length="170" mass="18313">MSGGEHGESSAMLSGEALFAVAAARASELPGADCTHPFGPDWDVYKVRDRVFMLATRLVGRPIVTVKVSPPEGDVLRESFAQISPGYHMNKRHWITLDGFDSPTVAVVPGGDDNVLDEALVEDLITGSYLLVLERNVPRSKWPVDPATFGRRDADDPRTDGPVADGPRGS</sequence>
<dbReference type="RefSeq" id="WP_245610561.1">
    <property type="nucleotide sequence ID" value="NZ_JBHUNF010000004.1"/>
</dbReference>
<keyword evidence="3" id="KW-1185">Reference proteome</keyword>
<reference evidence="3" key="1">
    <citation type="journal article" date="2019" name="Int. J. Syst. Evol. Microbiol.">
        <title>The Global Catalogue of Microorganisms (GCM) 10K type strain sequencing project: providing services to taxonomists for standard genome sequencing and annotation.</title>
        <authorList>
            <consortium name="The Broad Institute Genomics Platform"/>
            <consortium name="The Broad Institute Genome Sequencing Center for Infectious Disease"/>
            <person name="Wu L."/>
            <person name="Ma J."/>
        </authorList>
    </citation>
    <scope>NUCLEOTIDE SEQUENCE [LARGE SCALE GENOMIC DNA]</scope>
    <source>
        <strain evidence="3">TISTR 1511</strain>
    </source>
</reference>
<dbReference type="PANTHER" id="PTHR35145">
    <property type="entry name" value="CYTOPLASMIC PROTEIN-RELATED"/>
    <property type="match status" value="1"/>
</dbReference>
<dbReference type="Pfam" id="PF04237">
    <property type="entry name" value="YjbR"/>
    <property type="match status" value="1"/>
</dbReference>
<dbReference type="InterPro" id="IPR007351">
    <property type="entry name" value="YjbR"/>
</dbReference>
<evidence type="ECO:0000313" key="2">
    <source>
        <dbReference type="EMBL" id="MFD2675273.1"/>
    </source>
</evidence>
<dbReference type="EMBL" id="JBHUNF010000004">
    <property type="protein sequence ID" value="MFD2675273.1"/>
    <property type="molecule type" value="Genomic_DNA"/>
</dbReference>
<feature type="region of interest" description="Disordered" evidence="1">
    <location>
        <begin position="144"/>
        <end position="170"/>
    </location>
</feature>
<proteinExistence type="predicted"/>
<gene>
    <name evidence="2" type="ORF">ACFSUQ_08200</name>
</gene>
<dbReference type="Proteomes" id="UP001597453">
    <property type="component" value="Unassembled WGS sequence"/>
</dbReference>
<dbReference type="InterPro" id="IPR058532">
    <property type="entry name" value="YjbR/MT2646/Rv2570-like"/>
</dbReference>
<evidence type="ECO:0000256" key="1">
    <source>
        <dbReference type="SAM" id="MobiDB-lite"/>
    </source>
</evidence>
<dbReference type="Gene3D" id="3.90.1150.30">
    <property type="match status" value="1"/>
</dbReference>
<protein>
    <submittedName>
        <fullName evidence="2">MmcQ/YjbR family DNA-binding protein</fullName>
    </submittedName>
</protein>
<evidence type="ECO:0000313" key="3">
    <source>
        <dbReference type="Proteomes" id="UP001597453"/>
    </source>
</evidence>
<dbReference type="PANTHER" id="PTHR35145:SF1">
    <property type="entry name" value="CYTOPLASMIC PROTEIN"/>
    <property type="match status" value="1"/>
</dbReference>
<comment type="caution">
    <text evidence="2">The sequence shown here is derived from an EMBL/GenBank/DDBJ whole genome shotgun (WGS) entry which is preliminary data.</text>
</comment>
<dbReference type="GO" id="GO:0003677">
    <property type="term" value="F:DNA binding"/>
    <property type="evidence" value="ECO:0007669"/>
    <property type="project" value="UniProtKB-KW"/>
</dbReference>
<dbReference type="SUPFAM" id="SSF142906">
    <property type="entry name" value="YjbR-like"/>
    <property type="match status" value="1"/>
</dbReference>
<name>A0ABW5RJL2_9MICO</name>